<keyword evidence="3" id="KW-0378">Hydrolase</keyword>
<evidence type="ECO:0000313" key="4">
    <source>
        <dbReference type="Proteomes" id="UP001183643"/>
    </source>
</evidence>
<evidence type="ECO:0000313" key="3">
    <source>
        <dbReference type="EMBL" id="MDR7273938.1"/>
    </source>
</evidence>
<dbReference type="Proteomes" id="UP001183643">
    <property type="component" value="Unassembled WGS sequence"/>
</dbReference>
<comment type="caution">
    <text evidence="3">The sequence shown here is derived from an EMBL/GenBank/DDBJ whole genome shotgun (WGS) entry which is preliminary data.</text>
</comment>
<dbReference type="EMBL" id="JAVDYB010000001">
    <property type="protein sequence ID" value="MDR7273938.1"/>
    <property type="molecule type" value="Genomic_DNA"/>
</dbReference>
<protein>
    <submittedName>
        <fullName evidence="3">Protein phosphatase</fullName>
        <ecNumber evidence="3">3.1.3.16</ecNumber>
    </submittedName>
</protein>
<dbReference type="CDD" id="cd00143">
    <property type="entry name" value="PP2Cc"/>
    <property type="match status" value="1"/>
</dbReference>
<keyword evidence="4" id="KW-1185">Reference proteome</keyword>
<evidence type="ECO:0000259" key="2">
    <source>
        <dbReference type="PROSITE" id="PS51746"/>
    </source>
</evidence>
<gene>
    <name evidence="3" type="ORF">J2S41_000716</name>
</gene>
<feature type="domain" description="PPM-type phosphatase" evidence="2">
    <location>
        <begin position="6"/>
        <end position="236"/>
    </location>
</feature>
<dbReference type="InterPro" id="IPR036457">
    <property type="entry name" value="PPM-type-like_dom_sf"/>
</dbReference>
<reference evidence="3" key="1">
    <citation type="submission" date="2023-07" db="EMBL/GenBank/DDBJ databases">
        <title>Sequencing the genomes of 1000 actinobacteria strains.</title>
        <authorList>
            <person name="Klenk H.-P."/>
        </authorList>
    </citation>
    <scope>NUCLEOTIDE SEQUENCE</scope>
    <source>
        <strain evidence="3">DSM 44707</strain>
    </source>
</reference>
<evidence type="ECO:0000256" key="1">
    <source>
        <dbReference type="SAM" id="MobiDB-lite"/>
    </source>
</evidence>
<dbReference type="Gene3D" id="3.60.40.10">
    <property type="entry name" value="PPM-type phosphatase domain"/>
    <property type="match status" value="1"/>
</dbReference>
<dbReference type="PROSITE" id="PS51746">
    <property type="entry name" value="PPM_2"/>
    <property type="match status" value="1"/>
</dbReference>
<proteinExistence type="predicted"/>
<accession>A0AAE3YHC6</accession>
<dbReference type="Pfam" id="PF13672">
    <property type="entry name" value="PP2C_2"/>
    <property type="match status" value="1"/>
</dbReference>
<dbReference type="InterPro" id="IPR015655">
    <property type="entry name" value="PP2C"/>
</dbReference>
<sequence>MTLQLRSAAMTDRGLIRSGNQDCAYAGRYLAAVADGMGGMAAGEVASQLTIEAVTPFDSLIADDQQVEALHAMVEAANARIHEHVAANPSLQGMGTTLTALLFSGTQFALVHVGDSRAYLLRDGKLVQLTRDDTYVQMLVDEGVITEDEASVHPRRSVVTQALQGEAVAPAYAKIPPQAGDRWLLCSDGLSGVVSAETMTQTMTDYPDMQECAKRLIDLALRAGGPDNITVVLVELVEGPAEPDPQGATCASEPAEPANAGTGAG</sequence>
<dbReference type="AlphaFoldDB" id="A0AAE3YHC6"/>
<dbReference type="EC" id="3.1.3.16" evidence="3"/>
<organism evidence="3 4">
    <name type="scientific">Catenuloplanes atrovinosus</name>
    <dbReference type="NCBI Taxonomy" id="137266"/>
    <lineage>
        <taxon>Bacteria</taxon>
        <taxon>Bacillati</taxon>
        <taxon>Actinomycetota</taxon>
        <taxon>Actinomycetes</taxon>
        <taxon>Micromonosporales</taxon>
        <taxon>Micromonosporaceae</taxon>
        <taxon>Catenuloplanes</taxon>
    </lineage>
</organism>
<dbReference type="PANTHER" id="PTHR47992">
    <property type="entry name" value="PROTEIN PHOSPHATASE"/>
    <property type="match status" value="1"/>
</dbReference>
<dbReference type="InterPro" id="IPR001932">
    <property type="entry name" value="PPM-type_phosphatase-like_dom"/>
</dbReference>
<name>A0AAE3YHC6_9ACTN</name>
<feature type="region of interest" description="Disordered" evidence="1">
    <location>
        <begin position="240"/>
        <end position="265"/>
    </location>
</feature>
<dbReference type="SMART" id="SM00332">
    <property type="entry name" value="PP2Cc"/>
    <property type="match status" value="1"/>
</dbReference>
<dbReference type="SMART" id="SM00331">
    <property type="entry name" value="PP2C_SIG"/>
    <property type="match status" value="1"/>
</dbReference>
<dbReference type="SUPFAM" id="SSF81606">
    <property type="entry name" value="PP2C-like"/>
    <property type="match status" value="1"/>
</dbReference>
<dbReference type="GO" id="GO:0004722">
    <property type="term" value="F:protein serine/threonine phosphatase activity"/>
    <property type="evidence" value="ECO:0007669"/>
    <property type="project" value="UniProtKB-EC"/>
</dbReference>